<dbReference type="Gene3D" id="3.40.1650.10">
    <property type="entry name" value="RbsD-like domain"/>
    <property type="match status" value="1"/>
</dbReference>
<dbReference type="InterPro" id="IPR050443">
    <property type="entry name" value="RbsD/FucU_mutarotase"/>
</dbReference>
<dbReference type="Proteomes" id="UP000018458">
    <property type="component" value="Unassembled WGS sequence"/>
</dbReference>
<proteinExistence type="predicted"/>
<dbReference type="PANTHER" id="PTHR31690:SF4">
    <property type="entry name" value="FUCOSE MUTAROTASE"/>
    <property type="match status" value="1"/>
</dbReference>
<name>E8LLY9_SUCHY</name>
<dbReference type="GO" id="GO:0006004">
    <property type="term" value="P:fucose metabolic process"/>
    <property type="evidence" value="ECO:0007669"/>
    <property type="project" value="TreeGrafter"/>
</dbReference>
<dbReference type="EMBL" id="AEVO01000118">
    <property type="protein sequence ID" value="EFY06439.1"/>
    <property type="molecule type" value="Genomic_DNA"/>
</dbReference>
<organism evidence="4 5">
    <name type="scientific">Succinatimonas hippei (strain DSM 22608 / JCM 16073 / KCTC 15190 / YIT 12066)</name>
    <dbReference type="NCBI Taxonomy" id="762983"/>
    <lineage>
        <taxon>Bacteria</taxon>
        <taxon>Pseudomonadati</taxon>
        <taxon>Pseudomonadota</taxon>
        <taxon>Gammaproteobacteria</taxon>
        <taxon>Aeromonadales</taxon>
        <taxon>Succinivibrionaceae</taxon>
        <taxon>Succinatimonas</taxon>
    </lineage>
</organism>
<evidence type="ECO:0000256" key="3">
    <source>
        <dbReference type="ARBA" id="ARBA00036324"/>
    </source>
</evidence>
<dbReference type="OrthoDB" id="7947972at2"/>
<comment type="catalytic activity">
    <reaction evidence="1">
        <text>beta-D-ribopyranose = beta-D-ribofuranose</text>
        <dbReference type="Rhea" id="RHEA:25432"/>
        <dbReference type="ChEBI" id="CHEBI:27476"/>
        <dbReference type="ChEBI" id="CHEBI:47002"/>
        <dbReference type="EC" id="5.4.99.62"/>
    </reaction>
</comment>
<evidence type="ECO:0000313" key="4">
    <source>
        <dbReference type="EMBL" id="EFY06439.1"/>
    </source>
</evidence>
<dbReference type="GO" id="GO:0036373">
    <property type="term" value="F:L-fucose mutarotase activity"/>
    <property type="evidence" value="ECO:0007669"/>
    <property type="project" value="UniProtKB-EC"/>
</dbReference>
<dbReference type="eggNOG" id="COG4154">
    <property type="taxonomic scope" value="Bacteria"/>
</dbReference>
<dbReference type="STRING" id="762983.HMPREF9444_01762"/>
<keyword evidence="2" id="KW-0413">Isomerase</keyword>
<evidence type="ECO:0000313" key="5">
    <source>
        <dbReference type="Proteomes" id="UP000018458"/>
    </source>
</evidence>
<evidence type="ECO:0000256" key="1">
    <source>
        <dbReference type="ARBA" id="ARBA00000223"/>
    </source>
</evidence>
<dbReference type="AlphaFoldDB" id="E8LLY9"/>
<keyword evidence="5" id="KW-1185">Reference proteome</keyword>
<protein>
    <submittedName>
        <fullName evidence="4">RbsD/FucU transport family protein</fullName>
    </submittedName>
</protein>
<gene>
    <name evidence="4" type="ORF">HMPREF9444_01762</name>
</gene>
<dbReference type="GO" id="GO:0062193">
    <property type="term" value="F:D-ribose pyranase activity"/>
    <property type="evidence" value="ECO:0007669"/>
    <property type="project" value="UniProtKB-EC"/>
</dbReference>
<dbReference type="InterPro" id="IPR007721">
    <property type="entry name" value="RbsD_FucU"/>
</dbReference>
<dbReference type="PANTHER" id="PTHR31690">
    <property type="entry name" value="FUCOSE MUTAROTASE"/>
    <property type="match status" value="1"/>
</dbReference>
<dbReference type="RefSeq" id="WP_009143927.1">
    <property type="nucleotide sequence ID" value="NZ_GL831047.1"/>
</dbReference>
<comment type="caution">
    <text evidence="4">The sequence shown here is derived from an EMBL/GenBank/DDBJ whole genome shotgun (WGS) entry which is preliminary data.</text>
</comment>
<accession>E8LLY9</accession>
<evidence type="ECO:0000256" key="2">
    <source>
        <dbReference type="ARBA" id="ARBA00023235"/>
    </source>
</evidence>
<dbReference type="Pfam" id="PF05025">
    <property type="entry name" value="RbsD_FucU"/>
    <property type="match status" value="1"/>
</dbReference>
<dbReference type="HOGENOM" id="CLU_120075_1_0_6"/>
<dbReference type="GO" id="GO:0042806">
    <property type="term" value="F:fucose binding"/>
    <property type="evidence" value="ECO:0007669"/>
    <property type="project" value="TreeGrafter"/>
</dbReference>
<dbReference type="SUPFAM" id="SSF102546">
    <property type="entry name" value="RbsD-like"/>
    <property type="match status" value="1"/>
</dbReference>
<comment type="catalytic activity">
    <reaction evidence="3">
        <text>alpha-L-fucose = beta-L-fucose</text>
        <dbReference type="Rhea" id="RHEA:25580"/>
        <dbReference type="ChEBI" id="CHEBI:42548"/>
        <dbReference type="ChEBI" id="CHEBI:42589"/>
        <dbReference type="EC" id="5.1.3.29"/>
    </reaction>
</comment>
<sequence>MLKGISSLISPDLLFAMAKMGHGDRLVLADANFPAHSVGKDAFVIRQDGILIPELLSEVLKLFPLDHLTSPCHVMQVSKGDVERGVQVPIWNVYREIIAASGVNTDLVEYERQEFYAESRKAFAIVLTGETAVYGNLMLTKGVI</sequence>
<dbReference type="InterPro" id="IPR023750">
    <property type="entry name" value="RbsD-like_sf"/>
</dbReference>
<reference evidence="4 5" key="1">
    <citation type="submission" date="2011-01" db="EMBL/GenBank/DDBJ databases">
        <authorList>
            <person name="Weinstock G."/>
            <person name="Sodergren E."/>
            <person name="Clifton S."/>
            <person name="Fulton L."/>
            <person name="Fulton B."/>
            <person name="Courtney L."/>
            <person name="Fronick C."/>
            <person name="Harrison M."/>
            <person name="Strong C."/>
            <person name="Farmer C."/>
            <person name="Delahaunty K."/>
            <person name="Markovic C."/>
            <person name="Hall O."/>
            <person name="Minx P."/>
            <person name="Tomlinson C."/>
            <person name="Mitreva M."/>
            <person name="Hou S."/>
            <person name="Chen J."/>
            <person name="Wollam A."/>
            <person name="Pepin K.H."/>
            <person name="Johnson M."/>
            <person name="Bhonagiri V."/>
            <person name="Zhang X."/>
            <person name="Suruliraj S."/>
            <person name="Warren W."/>
            <person name="Chinwalla A."/>
            <person name="Mardis E.R."/>
            <person name="Wilson R.K."/>
        </authorList>
    </citation>
    <scope>NUCLEOTIDE SEQUENCE [LARGE SCALE GENOMIC DNA]</scope>
    <source>
        <strain evidence="5">DSM 22608 / JCM 16073 / KCTC 15190 / YIT 12066</strain>
    </source>
</reference>